<evidence type="ECO:0000313" key="5">
    <source>
        <dbReference type="EMBL" id="MBU3161587.1"/>
    </source>
</evidence>
<gene>
    <name evidence="5" type="ORF">KPL37_17930</name>
</gene>
<keyword evidence="6" id="KW-1185">Reference proteome</keyword>
<dbReference type="PANTHER" id="PTHR42756:SF1">
    <property type="entry name" value="TRANSCRIPTIONAL REPRESSOR OF EMRAB OPERON"/>
    <property type="match status" value="1"/>
</dbReference>
<proteinExistence type="predicted"/>
<keyword evidence="1" id="KW-0805">Transcription regulation</keyword>
<dbReference type="PANTHER" id="PTHR42756">
    <property type="entry name" value="TRANSCRIPTIONAL REGULATOR, MARR"/>
    <property type="match status" value="1"/>
</dbReference>
<evidence type="ECO:0000313" key="6">
    <source>
        <dbReference type="Proteomes" id="UP000776252"/>
    </source>
</evidence>
<dbReference type="RefSeq" id="WP_216151455.1">
    <property type="nucleotide sequence ID" value="NZ_JAHLDV010000076.1"/>
</dbReference>
<dbReference type="PROSITE" id="PS50995">
    <property type="entry name" value="HTH_MARR_2"/>
    <property type="match status" value="1"/>
</dbReference>
<evidence type="ECO:0000256" key="2">
    <source>
        <dbReference type="ARBA" id="ARBA00023125"/>
    </source>
</evidence>
<reference evidence="5 6" key="1">
    <citation type="submission" date="2021-06" db="EMBL/GenBank/DDBJ databases">
        <title>Clostridia strains as spoilage organisms.</title>
        <authorList>
            <person name="Wambui J."/>
            <person name="Stephan R."/>
            <person name="Stevens M.J.A."/>
        </authorList>
    </citation>
    <scope>NUCLEOTIDE SEQUENCE [LARGE SCALE GENOMIC DNA]</scope>
    <source>
        <strain evidence="5 6">DSM 14204</strain>
    </source>
</reference>
<keyword evidence="2" id="KW-0238">DNA-binding</keyword>
<dbReference type="SMART" id="SM00347">
    <property type="entry name" value="HTH_MARR"/>
    <property type="match status" value="1"/>
</dbReference>
<dbReference type="InterPro" id="IPR000835">
    <property type="entry name" value="HTH_MarR-typ"/>
</dbReference>
<sequence length="145" mass="16735">MDRSKAIGFVVKTLSNQVKRQIDISVSKCEIDGITGTQCWIIDYLCDNTYKKDVFQKDVEIEFNIRRSTATVILQLMEKNKLITREAVSFDARLKKLILTEKAFGIHLKIEAQIIQVEQKIAKNLTDEEIETFLQLVNKISKNIE</sequence>
<evidence type="ECO:0000256" key="1">
    <source>
        <dbReference type="ARBA" id="ARBA00023015"/>
    </source>
</evidence>
<comment type="caution">
    <text evidence="5">The sequence shown here is derived from an EMBL/GenBank/DDBJ whole genome shotgun (WGS) entry which is preliminary data.</text>
</comment>
<name>A0ABS6BYA3_9CLOT</name>
<keyword evidence="3" id="KW-0804">Transcription</keyword>
<dbReference type="Pfam" id="PF12802">
    <property type="entry name" value="MarR_2"/>
    <property type="match status" value="1"/>
</dbReference>
<evidence type="ECO:0000256" key="3">
    <source>
        <dbReference type="ARBA" id="ARBA00023163"/>
    </source>
</evidence>
<accession>A0ABS6BYA3</accession>
<dbReference type="Proteomes" id="UP000776252">
    <property type="component" value="Unassembled WGS sequence"/>
</dbReference>
<protein>
    <submittedName>
        <fullName evidence="5">MarR family transcriptional regulator</fullName>
    </submittedName>
</protein>
<evidence type="ECO:0000259" key="4">
    <source>
        <dbReference type="PROSITE" id="PS50995"/>
    </source>
</evidence>
<feature type="domain" description="HTH marR-type" evidence="4">
    <location>
        <begin position="1"/>
        <end position="142"/>
    </location>
</feature>
<dbReference type="EMBL" id="JAHLDV010000076">
    <property type="protein sequence ID" value="MBU3161587.1"/>
    <property type="molecule type" value="Genomic_DNA"/>
</dbReference>
<organism evidence="5 6">
    <name type="scientific">Clostridium frigoris</name>
    <dbReference type="NCBI Taxonomy" id="205327"/>
    <lineage>
        <taxon>Bacteria</taxon>
        <taxon>Bacillati</taxon>
        <taxon>Bacillota</taxon>
        <taxon>Clostridia</taxon>
        <taxon>Eubacteriales</taxon>
        <taxon>Clostridiaceae</taxon>
        <taxon>Clostridium</taxon>
    </lineage>
</organism>